<dbReference type="GO" id="GO:0016798">
    <property type="term" value="F:hydrolase activity, acting on glycosyl bonds"/>
    <property type="evidence" value="ECO:0007669"/>
    <property type="project" value="UniProtKB-KW"/>
</dbReference>
<proteinExistence type="predicted"/>
<organism evidence="4">
    <name type="scientific">Microbacterium sp. A8/3-1</name>
    <dbReference type="NCBI Taxonomy" id="3160749"/>
    <lineage>
        <taxon>Bacteria</taxon>
        <taxon>Bacillati</taxon>
        <taxon>Actinomycetota</taxon>
        <taxon>Actinomycetes</taxon>
        <taxon>Micrococcales</taxon>
        <taxon>Microbacteriaceae</taxon>
        <taxon>Microbacterium</taxon>
    </lineage>
</organism>
<dbReference type="Gene3D" id="1.20.1050.60">
    <property type="entry name" value="alpha-1,2-mannosidase"/>
    <property type="match status" value="1"/>
</dbReference>
<feature type="region of interest" description="Disordered" evidence="1">
    <location>
        <begin position="179"/>
        <end position="198"/>
    </location>
</feature>
<evidence type="ECO:0000256" key="1">
    <source>
        <dbReference type="SAM" id="MobiDB-lite"/>
    </source>
</evidence>
<dbReference type="RefSeq" id="WP_350350966.1">
    <property type="nucleotide sequence ID" value="NZ_CP158357.1"/>
</dbReference>
<dbReference type="EMBL" id="CP158357">
    <property type="protein sequence ID" value="XBX77488.1"/>
    <property type="molecule type" value="Genomic_DNA"/>
</dbReference>
<dbReference type="PANTHER" id="PTHR12143">
    <property type="entry name" value="PEPTIDE N-GLYCANASE PNGASE -RELATED"/>
    <property type="match status" value="1"/>
</dbReference>
<dbReference type="Pfam" id="PF17678">
    <property type="entry name" value="Glyco_hydro_92N"/>
    <property type="match status" value="1"/>
</dbReference>
<gene>
    <name evidence="4" type="ORF">ABS642_16455</name>
</gene>
<dbReference type="Gene3D" id="2.70.98.10">
    <property type="match status" value="1"/>
</dbReference>
<dbReference type="AlphaFoldDB" id="A0AAU7VST9"/>
<dbReference type="PANTHER" id="PTHR12143:SF43">
    <property type="entry name" value="PUTATIVE-RELATED"/>
    <property type="match status" value="1"/>
</dbReference>
<evidence type="ECO:0000259" key="2">
    <source>
        <dbReference type="Pfam" id="PF07971"/>
    </source>
</evidence>
<sequence>MSAAHLSPADGPADPPSSRPRAGVLSGPVFAFAFDPSAGEQRIDAPGLADLRFSPDTVLHWAFYADGPSATLTPHAALAVTIDVRFADGTRLSDIPAIRDRYDFPIPAEEQFAARWSFPEQWNADTVALAPVAHRTGTVEIVLGTETLATAADLPPRVSGYVQLVIEQRAASAPLTPVERVDTRRGSHSGPRFSRGNTIPAVAVPHGFTFVTPATDAADSRWPYRPFVHDDPRGRRLEALQFSHQPSPWIGDRSVLQLMPFLGRPTSQRAGRRRWIVAGAERAHPHEYAADLGDGLHVEMTATSHAAAFRVRSADPDARVGFVIDQLTSGGRLEWRDAGEFEGWIPEGPADWGNAPRCFFAGTVLRGRDQADERGRLDDDGRGEVAGYVSGRGSLEVRIAVSFLSVEQARHSLSIETPATTSYDQLRDRAAGAWNRLLGRVTIPPLPAEDAPYRSLADEEHRSRIAAALHRMHLYPNSAAENAGTAETPIWRFADVFAEVPVHDGEPAAEGELVVNNGYWDTYRTEWPALALLDPALTGRLLDGQLEQYRRGGWMARWSAPGYVDSMVGTSSDQIFADAARWGVEFDRVTAFESGWRNACEPGPDARRGRKGVARGRFTGYIASEVPEGMSWSIENAVSDAALGRFASRLAAEAEPESAPASVADAARYRSFARYFANRARSYRTLFDDSTGFFRGRDDDGAFAASGFDPRSWGGDNVETNAWGMSVGAVHDGAGLADLYGGPDGLGRHLDALFAEPETADERFGGAYGTVIHEQREARSLRSGMCAISNQPAHHIPFMYAFSDQPWRTAGIVHDLAGRLFAGAHIGQGFPGDEDNGEMSAWWLWAALGLYPLELASGVLRIGSPLFDDIRVDRGDASSLRVVSRRSSPTARVLQEARLDGVLLPAAELPIDALVGDAVLELVFGLDPAAALEARDRSVANQVEAWRADLTSTGGRIVSSPGLRHAERVFDDGALSGDAGTALRAGEWVGWRFSEPRGISDLTVTAVAPASASALRWEMLGPDEKWVPVRTTHRAELLPNRTTPFTLATRIVTSALRVRAEAEVTIRQVELFDLD</sequence>
<dbReference type="GO" id="GO:0000224">
    <property type="term" value="F:peptide-N4-(N-acetyl-beta-glucosaminyl)asparagine amidase activity"/>
    <property type="evidence" value="ECO:0007669"/>
    <property type="project" value="TreeGrafter"/>
</dbReference>
<dbReference type="GO" id="GO:0006516">
    <property type="term" value="P:glycoprotein catabolic process"/>
    <property type="evidence" value="ECO:0007669"/>
    <property type="project" value="TreeGrafter"/>
</dbReference>
<dbReference type="InterPro" id="IPR012939">
    <property type="entry name" value="Glyco_hydro_92"/>
</dbReference>
<dbReference type="Pfam" id="PF07971">
    <property type="entry name" value="Glyco_hydro_92"/>
    <property type="match status" value="1"/>
</dbReference>
<name>A0AAU7VST9_9MICO</name>
<protein>
    <submittedName>
        <fullName evidence="4">GH92 family glycosyl hydrolase</fullName>
        <ecNumber evidence="4">3.2.1.-</ecNumber>
    </submittedName>
</protein>
<dbReference type="InterPro" id="IPR008928">
    <property type="entry name" value="6-hairpin_glycosidase_sf"/>
</dbReference>
<dbReference type="GO" id="GO:0005975">
    <property type="term" value="P:carbohydrate metabolic process"/>
    <property type="evidence" value="ECO:0007669"/>
    <property type="project" value="InterPro"/>
</dbReference>
<dbReference type="EC" id="3.2.1.-" evidence="4"/>
<dbReference type="SUPFAM" id="SSF48208">
    <property type="entry name" value="Six-hairpin glycosidases"/>
    <property type="match status" value="1"/>
</dbReference>
<dbReference type="Gene3D" id="1.20.1610.10">
    <property type="entry name" value="alpha-1,2-mannosidases domains"/>
    <property type="match status" value="1"/>
</dbReference>
<dbReference type="Gene3D" id="3.30.2080.10">
    <property type="entry name" value="GH92 mannosidase domain"/>
    <property type="match status" value="1"/>
</dbReference>
<feature type="domain" description="Glycosyl hydrolase family 92" evidence="2">
    <location>
        <begin position="408"/>
        <end position="923"/>
    </location>
</feature>
<keyword evidence="4" id="KW-0326">Glycosidase</keyword>
<dbReference type="GO" id="GO:0030246">
    <property type="term" value="F:carbohydrate binding"/>
    <property type="evidence" value="ECO:0007669"/>
    <property type="project" value="InterPro"/>
</dbReference>
<evidence type="ECO:0000313" key="4">
    <source>
        <dbReference type="EMBL" id="XBX77488.1"/>
    </source>
</evidence>
<dbReference type="InterPro" id="IPR050883">
    <property type="entry name" value="PNGase"/>
</dbReference>
<accession>A0AAU7VST9</accession>
<reference evidence="4" key="1">
    <citation type="submission" date="2024-06" db="EMBL/GenBank/DDBJ databases">
        <title>Draft genome sequence of Microbacterium sp. strain A8/3-1, isolated from Oxytropis tragacanthoides Fisch. ex DC. Root nodules in the Altai region of Russia.</title>
        <authorList>
            <person name="Sazanova A."/>
            <person name="Guro P."/>
            <person name="Kuznetsova I."/>
            <person name="Belimov A."/>
            <person name="Safronova V."/>
        </authorList>
    </citation>
    <scope>NUCLEOTIDE SEQUENCE</scope>
    <source>
        <strain evidence="4">A8/3-1</strain>
    </source>
</reference>
<evidence type="ECO:0000259" key="3">
    <source>
        <dbReference type="Pfam" id="PF17678"/>
    </source>
</evidence>
<feature type="domain" description="Glycosyl hydrolase family 92 N-terminal" evidence="3">
    <location>
        <begin position="181"/>
        <end position="364"/>
    </location>
</feature>
<dbReference type="GO" id="GO:0005829">
    <property type="term" value="C:cytosol"/>
    <property type="evidence" value="ECO:0007669"/>
    <property type="project" value="TreeGrafter"/>
</dbReference>
<dbReference type="InterPro" id="IPR041371">
    <property type="entry name" value="GH92_N"/>
</dbReference>
<keyword evidence="4" id="KW-0378">Hydrolase</keyword>
<feature type="region of interest" description="Disordered" evidence="1">
    <location>
        <begin position="1"/>
        <end position="21"/>
    </location>
</feature>
<dbReference type="InterPro" id="IPR014718">
    <property type="entry name" value="GH-type_carb-bd"/>
</dbReference>